<dbReference type="Gene3D" id="1.25.40.10">
    <property type="entry name" value="Tetratricopeptide repeat domain"/>
    <property type="match status" value="2"/>
</dbReference>
<dbReference type="PANTHER" id="PTHR13471">
    <property type="entry name" value="TETRATRICOPEPTIDE-LIKE HELICAL"/>
    <property type="match status" value="1"/>
</dbReference>
<dbReference type="Pfam" id="PF08424">
    <property type="entry name" value="NRDE-2"/>
    <property type="match status" value="1"/>
</dbReference>
<evidence type="ECO:0000256" key="4">
    <source>
        <dbReference type="SAM" id="MobiDB-lite"/>
    </source>
</evidence>
<evidence type="ECO:0000313" key="6">
    <source>
        <dbReference type="Proteomes" id="UP001055439"/>
    </source>
</evidence>
<dbReference type="AlphaFoldDB" id="A0A9E7I7I0"/>
<dbReference type="InterPro" id="IPR011990">
    <property type="entry name" value="TPR-like_helical_dom_sf"/>
</dbReference>
<sequence>MEAERSGGEEERPESSALKPSLFPLFPLSSNPSLPDSSPSSAPQWLSNASFAFDVSSLPGRGSDRPSWEERASTDSDGEASGAAADGDPAPARPPQRSYDLVPSSPSESSSKDERRSKGKERRRRKRRKREKERSDDGASRKSEVRAWAGSDAQPSKDYYFDAHGDRDNLAFGCLYRMDIARYKIQDYGESSRTNFWALYRWRTSALNMDTEGDHDVLDNKLKSGGRYYSAKFTTLERNRAFKTTKFVNRAMSSVIPGDFVPLSDSHSSSENVLSKNGELEESWEDEVIRRTRDFNKMSRDCPHDEKVWLDFAEFQDKIASTQPQKAARMQMLEKKISILEKAVELNPNSEELLLCLLKSYQGRDSIDTSIEKWERILIRHSESCKLWKEFLLVCQGDFSRFKVSKIRRTYAHAIQALSSACDKQRRQEFASLQSGDSSLVQLELGLVDIFVSYCRFEWQAGYQELATGLFQAELEYSLFCPSLSLSSHSKQRLFDHFWKSGVARVGEDGALGWSSWLEKDEQNRQNTISEDSAAETEVGGWSGWFELSSKQNVPSKDPEASVEPPIDNEKTEQNLESKENLDTEEIPPGDDIEALLKKLGIDIDSEPNSEVKDTETWNKWSKEELLRDSEQWMPIHDDSGEIGKSVSLHSDDNLDDDHNEQLSRVILFEDVSDYLFSLSSKEAHLSVSTNKSSWIEKVLSLETVPNIILDDLRTVFQLVNKTQDPRSHFVLEPLLSHASISLGTSTMKFLRNAILLFLDIFPRNHMLEEALLFAECLFVSEMKSSSCSINPSRVLAKSLLKKDRQDLLLCGVYAQSEATYGNIDMARKIFDMALLSTNALPMDLRENVPLLYLWYADMEIALSTSSSNTELFSQHAIHILSCLGANVKYTPYNCQPSPLQILRARQGFKEQIRSLRNLWARGSIGEHSIAFVCAACLFEQLTNDYCTGIQVIEEAFSMVLPERRSQDLQLESLWVYYIKVLERHLKQFKFSRIWKTTLQGYQIYPYNPKSFRAMLQVNYHYSVSSKVRHLFDECCQRYPSVIMFLFALSFEIGGAGSEHRIHSLFEKALANDKLQKSVLLWRCYLEYEANISHNPSAARRIFFRAIHACPWSKRLWLDGFQKLSSILSAKELSDLQEVMRDKELNLRTDIYEILLQDEVPA</sequence>
<comment type="similarity">
    <text evidence="2">Belongs to the NRDE2 family.</text>
</comment>
<feature type="compositionally biased region" description="Basic residues" evidence="4">
    <location>
        <begin position="117"/>
        <end position="131"/>
    </location>
</feature>
<feature type="compositionally biased region" description="Basic and acidic residues" evidence="4">
    <location>
        <begin position="568"/>
        <end position="582"/>
    </location>
</feature>
<feature type="compositionally biased region" description="Basic and acidic residues" evidence="4">
    <location>
        <begin position="1"/>
        <end position="14"/>
    </location>
</feature>
<dbReference type="InterPro" id="IPR003107">
    <property type="entry name" value="HAT"/>
</dbReference>
<gene>
    <name evidence="5" type="ORF">MUK42_32857</name>
</gene>
<accession>A0A9E7I7I0</accession>
<feature type="compositionally biased region" description="Low complexity" evidence="4">
    <location>
        <begin position="79"/>
        <end position="90"/>
    </location>
</feature>
<dbReference type="GO" id="GO:1902369">
    <property type="term" value="P:negative regulation of RNA catabolic process"/>
    <property type="evidence" value="ECO:0007669"/>
    <property type="project" value="TreeGrafter"/>
</dbReference>
<feature type="compositionally biased region" description="Basic and acidic residues" evidence="4">
    <location>
        <begin position="132"/>
        <end position="145"/>
    </location>
</feature>
<dbReference type="GO" id="GO:0006396">
    <property type="term" value="P:RNA processing"/>
    <property type="evidence" value="ECO:0007669"/>
    <property type="project" value="InterPro"/>
</dbReference>
<evidence type="ECO:0000256" key="2">
    <source>
        <dbReference type="ARBA" id="ARBA00009265"/>
    </source>
</evidence>
<dbReference type="EMBL" id="CP097511">
    <property type="protein sequence ID" value="URE46951.1"/>
    <property type="molecule type" value="Genomic_DNA"/>
</dbReference>
<evidence type="ECO:0000256" key="1">
    <source>
        <dbReference type="ARBA" id="ARBA00004123"/>
    </source>
</evidence>
<evidence type="ECO:0000256" key="3">
    <source>
        <dbReference type="ARBA" id="ARBA00023242"/>
    </source>
</evidence>
<proteinExistence type="inferred from homology"/>
<dbReference type="GO" id="GO:0071013">
    <property type="term" value="C:catalytic step 2 spliceosome"/>
    <property type="evidence" value="ECO:0007669"/>
    <property type="project" value="TreeGrafter"/>
</dbReference>
<evidence type="ECO:0008006" key="7">
    <source>
        <dbReference type="Google" id="ProtNLM"/>
    </source>
</evidence>
<dbReference type="GO" id="GO:0031048">
    <property type="term" value="P:regulatory ncRNA-mediated heterochromatin formation"/>
    <property type="evidence" value="ECO:0007669"/>
    <property type="project" value="TreeGrafter"/>
</dbReference>
<dbReference type="SUPFAM" id="SSF48452">
    <property type="entry name" value="TPR-like"/>
    <property type="match status" value="2"/>
</dbReference>
<keyword evidence="6" id="KW-1185">Reference proteome</keyword>
<reference evidence="5" key="1">
    <citation type="submission" date="2022-05" db="EMBL/GenBank/DDBJ databases">
        <title>The Musa troglodytarum L. genome provides insights into the mechanism of non-climacteric behaviour and enrichment of carotenoids.</title>
        <authorList>
            <person name="Wang J."/>
        </authorList>
    </citation>
    <scope>NUCLEOTIDE SEQUENCE</scope>
    <source>
        <tissue evidence="5">Leaf</tissue>
    </source>
</reference>
<feature type="compositionally biased region" description="Low complexity" evidence="4">
    <location>
        <begin position="15"/>
        <end position="43"/>
    </location>
</feature>
<dbReference type="OrthoDB" id="297219at2759"/>
<organism evidence="5 6">
    <name type="scientific">Musa troglodytarum</name>
    <name type="common">fe'i banana</name>
    <dbReference type="NCBI Taxonomy" id="320322"/>
    <lineage>
        <taxon>Eukaryota</taxon>
        <taxon>Viridiplantae</taxon>
        <taxon>Streptophyta</taxon>
        <taxon>Embryophyta</taxon>
        <taxon>Tracheophyta</taxon>
        <taxon>Spermatophyta</taxon>
        <taxon>Magnoliopsida</taxon>
        <taxon>Liliopsida</taxon>
        <taxon>Zingiberales</taxon>
        <taxon>Musaceae</taxon>
        <taxon>Musa</taxon>
    </lineage>
</organism>
<feature type="region of interest" description="Disordered" evidence="4">
    <location>
        <begin position="550"/>
        <end position="589"/>
    </location>
</feature>
<keyword evidence="3" id="KW-0539">Nucleus</keyword>
<feature type="compositionally biased region" description="Basic and acidic residues" evidence="4">
    <location>
        <begin position="62"/>
        <end position="74"/>
    </location>
</feature>
<name>A0A9E7I7I0_9LILI</name>
<comment type="subcellular location">
    <subcellularLocation>
        <location evidence="1">Nucleus</location>
    </subcellularLocation>
</comment>
<dbReference type="InterPro" id="IPR013633">
    <property type="entry name" value="NRDE-2"/>
</dbReference>
<dbReference type="Proteomes" id="UP001055439">
    <property type="component" value="Chromosome 9"/>
</dbReference>
<protein>
    <recommendedName>
        <fullName evidence="7">Protein NRDE2 homolog</fullName>
    </recommendedName>
</protein>
<dbReference type="PANTHER" id="PTHR13471:SF0">
    <property type="entry name" value="NUCLEAR EXOSOME REGULATOR NRDE2"/>
    <property type="match status" value="1"/>
</dbReference>
<evidence type="ECO:0000313" key="5">
    <source>
        <dbReference type="EMBL" id="URE46951.1"/>
    </source>
</evidence>
<feature type="region of interest" description="Disordered" evidence="4">
    <location>
        <begin position="1"/>
        <end position="149"/>
    </location>
</feature>
<dbReference type="SMART" id="SM00386">
    <property type="entry name" value="HAT"/>
    <property type="match status" value="5"/>
</dbReference>